<dbReference type="Proteomes" id="UP000321172">
    <property type="component" value="Chromosome"/>
</dbReference>
<dbReference type="InterPro" id="IPR000639">
    <property type="entry name" value="Epox_hydrolase-like"/>
</dbReference>
<accession>A0A5B8S5A9</accession>
<sequence>MAALRWDREGLAWPNRDASRFVTAGRLRWHVQQAGSGPAILLLHGTGASTHSWRDVIAPLAERFTVIAPDLPGHGFTAGRLPHGPSLPNIAAATGELLAALGIEPALIVGHSAGAAIALSLAQSIRVPVVGFSPALMPFPGLAARLFPALAKVLFVNPFVPSIFARMARGSGETERFLVRATNSRINPAGLRCYEVLLGNSEHCAGALAMMASWDLEGLKGQLPAMDLPVLLAHGTRDNAIPLDSVRAAAALLPRCELELLEGLGHLAHEQEPQRATRLIIDFAARQAAGG</sequence>
<dbReference type="PANTHER" id="PTHR43798">
    <property type="entry name" value="MONOACYLGLYCEROL LIPASE"/>
    <property type="match status" value="1"/>
</dbReference>
<name>A0A5B8S5A9_9SPHN</name>
<dbReference type="InterPro" id="IPR000073">
    <property type="entry name" value="AB_hydrolase_1"/>
</dbReference>
<reference evidence="2 3" key="1">
    <citation type="journal article" date="2013" name="J. Microbiol. Biotechnol.">
        <title>Novosphingobium ginsenosidimutans sp. nov., with the ability to convert ginsenoside.</title>
        <authorList>
            <person name="Kim J.K."/>
            <person name="He D."/>
            <person name="Liu Q.M."/>
            <person name="Park H.Y."/>
            <person name="Jung M.S."/>
            <person name="Yoon M.H."/>
            <person name="Kim S.C."/>
            <person name="Im W.T."/>
        </authorList>
    </citation>
    <scope>NUCLEOTIDE SEQUENCE [LARGE SCALE GENOMIC DNA]</scope>
    <source>
        <strain evidence="2 3">FW-6</strain>
    </source>
</reference>
<dbReference type="KEGG" id="ngf:FRF71_09115"/>
<dbReference type="AlphaFoldDB" id="A0A5B8S5A9"/>
<dbReference type="InterPro" id="IPR029058">
    <property type="entry name" value="AB_hydrolase_fold"/>
</dbReference>
<dbReference type="OrthoDB" id="9799612at2"/>
<dbReference type="InterPro" id="IPR050266">
    <property type="entry name" value="AB_hydrolase_sf"/>
</dbReference>
<dbReference type="PRINTS" id="PR00111">
    <property type="entry name" value="ABHYDROLASE"/>
</dbReference>
<feature type="domain" description="AB hydrolase-1" evidence="1">
    <location>
        <begin position="40"/>
        <end position="275"/>
    </location>
</feature>
<dbReference type="RefSeq" id="WP_147090359.1">
    <property type="nucleotide sequence ID" value="NZ_BAABJD010000006.1"/>
</dbReference>
<gene>
    <name evidence="2" type="ORF">FRF71_09115</name>
</gene>
<dbReference type="PRINTS" id="PR00412">
    <property type="entry name" value="EPOXHYDRLASE"/>
</dbReference>
<keyword evidence="3" id="KW-1185">Reference proteome</keyword>
<proteinExistence type="predicted"/>
<protein>
    <submittedName>
        <fullName evidence="2">Alpha/beta fold hydrolase</fullName>
    </submittedName>
</protein>
<dbReference type="Gene3D" id="3.40.50.1820">
    <property type="entry name" value="alpha/beta hydrolase"/>
    <property type="match status" value="1"/>
</dbReference>
<organism evidence="2 3">
    <name type="scientific">Novosphingobium ginsenosidimutans</name>
    <dbReference type="NCBI Taxonomy" id="1176536"/>
    <lineage>
        <taxon>Bacteria</taxon>
        <taxon>Pseudomonadati</taxon>
        <taxon>Pseudomonadota</taxon>
        <taxon>Alphaproteobacteria</taxon>
        <taxon>Sphingomonadales</taxon>
        <taxon>Sphingomonadaceae</taxon>
        <taxon>Novosphingobium</taxon>
    </lineage>
</organism>
<dbReference type="GO" id="GO:0047372">
    <property type="term" value="F:monoacylglycerol lipase activity"/>
    <property type="evidence" value="ECO:0007669"/>
    <property type="project" value="TreeGrafter"/>
</dbReference>
<keyword evidence="2" id="KW-0378">Hydrolase</keyword>
<dbReference type="PANTHER" id="PTHR43798:SF33">
    <property type="entry name" value="HYDROLASE, PUTATIVE (AFU_ORTHOLOGUE AFUA_2G14860)-RELATED"/>
    <property type="match status" value="1"/>
</dbReference>
<dbReference type="EMBL" id="CP042345">
    <property type="protein sequence ID" value="QEA16278.1"/>
    <property type="molecule type" value="Genomic_DNA"/>
</dbReference>
<evidence type="ECO:0000313" key="3">
    <source>
        <dbReference type="Proteomes" id="UP000321172"/>
    </source>
</evidence>
<dbReference type="Pfam" id="PF12697">
    <property type="entry name" value="Abhydrolase_6"/>
    <property type="match status" value="1"/>
</dbReference>
<dbReference type="InterPro" id="IPR017497">
    <property type="entry name" value="BchO"/>
</dbReference>
<evidence type="ECO:0000313" key="2">
    <source>
        <dbReference type="EMBL" id="QEA16278.1"/>
    </source>
</evidence>
<dbReference type="GO" id="GO:0046464">
    <property type="term" value="P:acylglycerol catabolic process"/>
    <property type="evidence" value="ECO:0007669"/>
    <property type="project" value="TreeGrafter"/>
</dbReference>
<dbReference type="NCBIfam" id="TIGR03056">
    <property type="entry name" value="bchO_mg_che_rel"/>
    <property type="match status" value="1"/>
</dbReference>
<dbReference type="GO" id="GO:0016020">
    <property type="term" value="C:membrane"/>
    <property type="evidence" value="ECO:0007669"/>
    <property type="project" value="TreeGrafter"/>
</dbReference>
<dbReference type="SUPFAM" id="SSF53474">
    <property type="entry name" value="alpha/beta-Hydrolases"/>
    <property type="match status" value="1"/>
</dbReference>
<evidence type="ECO:0000259" key="1">
    <source>
        <dbReference type="Pfam" id="PF12697"/>
    </source>
</evidence>